<keyword evidence="1" id="KW-0812">Transmembrane</keyword>
<organism evidence="2 3">
    <name type="scientific">Armillaria solidipes</name>
    <dbReference type="NCBI Taxonomy" id="1076256"/>
    <lineage>
        <taxon>Eukaryota</taxon>
        <taxon>Fungi</taxon>
        <taxon>Dikarya</taxon>
        <taxon>Basidiomycota</taxon>
        <taxon>Agaricomycotina</taxon>
        <taxon>Agaricomycetes</taxon>
        <taxon>Agaricomycetidae</taxon>
        <taxon>Agaricales</taxon>
        <taxon>Marasmiineae</taxon>
        <taxon>Physalacriaceae</taxon>
        <taxon>Armillaria</taxon>
    </lineage>
</organism>
<gene>
    <name evidence="2" type="ORF">ARMSODRAFT_548905</name>
</gene>
<accession>A0A2H3AZR2</accession>
<feature type="transmembrane region" description="Helical" evidence="1">
    <location>
        <begin position="135"/>
        <end position="157"/>
    </location>
</feature>
<evidence type="ECO:0000313" key="2">
    <source>
        <dbReference type="EMBL" id="PBK62990.1"/>
    </source>
</evidence>
<dbReference type="AlphaFoldDB" id="A0A2H3AZR2"/>
<keyword evidence="1" id="KW-0472">Membrane</keyword>
<name>A0A2H3AZR2_9AGAR</name>
<proteinExistence type="predicted"/>
<sequence>MFSMALSQSVARPNALEDFCPRRTEWSPARAEQQDVSLFLAQSPPIRRDDWRRNSSDIVQLSADLTPTLFLSLIRRYLIVSSIYDSSMPLLLVSRLSGFIRGWVELLFQRCEQMCPVYERDEMHMSLQLRALRRAAYFCMAAVLNMLALTVPLVLYVGDATWTGNSYVHVCCNYPGPFPAHPFLLDDVMLSENSGS</sequence>
<reference evidence="3" key="1">
    <citation type="journal article" date="2017" name="Nat. Ecol. Evol.">
        <title>Genome expansion and lineage-specific genetic innovations in the forest pathogenic fungi Armillaria.</title>
        <authorList>
            <person name="Sipos G."/>
            <person name="Prasanna A.N."/>
            <person name="Walter M.C."/>
            <person name="O'Connor E."/>
            <person name="Balint B."/>
            <person name="Krizsan K."/>
            <person name="Kiss B."/>
            <person name="Hess J."/>
            <person name="Varga T."/>
            <person name="Slot J."/>
            <person name="Riley R."/>
            <person name="Boka B."/>
            <person name="Rigling D."/>
            <person name="Barry K."/>
            <person name="Lee J."/>
            <person name="Mihaltcheva S."/>
            <person name="LaButti K."/>
            <person name="Lipzen A."/>
            <person name="Waldron R."/>
            <person name="Moloney N.M."/>
            <person name="Sperisen C."/>
            <person name="Kredics L."/>
            <person name="Vagvoelgyi C."/>
            <person name="Patrignani A."/>
            <person name="Fitzpatrick D."/>
            <person name="Nagy I."/>
            <person name="Doyle S."/>
            <person name="Anderson J.B."/>
            <person name="Grigoriev I.V."/>
            <person name="Gueldener U."/>
            <person name="Muensterkoetter M."/>
            <person name="Nagy L.G."/>
        </authorList>
    </citation>
    <scope>NUCLEOTIDE SEQUENCE [LARGE SCALE GENOMIC DNA]</scope>
    <source>
        <strain evidence="3">28-4</strain>
    </source>
</reference>
<evidence type="ECO:0000256" key="1">
    <source>
        <dbReference type="SAM" id="Phobius"/>
    </source>
</evidence>
<keyword evidence="1" id="KW-1133">Transmembrane helix</keyword>
<keyword evidence="3" id="KW-1185">Reference proteome</keyword>
<dbReference type="EMBL" id="KZ293461">
    <property type="protein sequence ID" value="PBK62990.1"/>
    <property type="molecule type" value="Genomic_DNA"/>
</dbReference>
<protein>
    <submittedName>
        <fullName evidence="2">Uncharacterized protein</fullName>
    </submittedName>
</protein>
<evidence type="ECO:0000313" key="3">
    <source>
        <dbReference type="Proteomes" id="UP000218334"/>
    </source>
</evidence>
<dbReference type="Proteomes" id="UP000218334">
    <property type="component" value="Unassembled WGS sequence"/>
</dbReference>